<feature type="region of interest" description="Disordered" evidence="1">
    <location>
        <begin position="1"/>
        <end position="20"/>
    </location>
</feature>
<comment type="caution">
    <text evidence="3">The sequence shown here is derived from an EMBL/GenBank/DDBJ whole genome shotgun (WGS) entry which is preliminary data.</text>
</comment>
<sequence>MNTAHAMAKTRSQSKVKASASNELAKVGVRTIGIAAGLIGCWATACLVAGVISSGGPVSLVTNFISAIIR</sequence>
<feature type="transmembrane region" description="Helical" evidence="2">
    <location>
        <begin position="27"/>
        <end position="52"/>
    </location>
</feature>
<gene>
    <name evidence="3" type="ORF">H8E41_05135</name>
</gene>
<dbReference type="EMBL" id="JACNJZ010000079">
    <property type="protein sequence ID" value="MBC8317267.1"/>
    <property type="molecule type" value="Genomic_DNA"/>
</dbReference>
<feature type="compositionally biased region" description="Polar residues" evidence="1">
    <location>
        <begin position="10"/>
        <end position="20"/>
    </location>
</feature>
<organism evidence="3 4">
    <name type="scientific">Candidatus Desulfobia pelagia</name>
    <dbReference type="NCBI Taxonomy" id="2841692"/>
    <lineage>
        <taxon>Bacteria</taxon>
        <taxon>Pseudomonadati</taxon>
        <taxon>Thermodesulfobacteriota</taxon>
        <taxon>Desulfobulbia</taxon>
        <taxon>Desulfobulbales</taxon>
        <taxon>Desulfobulbaceae</taxon>
        <taxon>Candidatus Desulfobia</taxon>
    </lineage>
</organism>
<accession>A0A8J6NDD3</accession>
<dbReference type="Proteomes" id="UP000614424">
    <property type="component" value="Unassembled WGS sequence"/>
</dbReference>
<evidence type="ECO:0000313" key="3">
    <source>
        <dbReference type="EMBL" id="MBC8317267.1"/>
    </source>
</evidence>
<protein>
    <submittedName>
        <fullName evidence="3">Uncharacterized protein</fullName>
    </submittedName>
</protein>
<dbReference type="AlphaFoldDB" id="A0A8J6NDD3"/>
<evidence type="ECO:0000313" key="4">
    <source>
        <dbReference type="Proteomes" id="UP000614424"/>
    </source>
</evidence>
<keyword evidence="2" id="KW-0812">Transmembrane</keyword>
<keyword evidence="2" id="KW-1133">Transmembrane helix</keyword>
<reference evidence="3 4" key="1">
    <citation type="submission" date="2020-08" db="EMBL/GenBank/DDBJ databases">
        <title>Bridging the membrane lipid divide: bacteria of the FCB group superphylum have the potential to synthesize archaeal ether lipids.</title>
        <authorList>
            <person name="Villanueva L."/>
            <person name="Von Meijenfeldt F.A.B."/>
            <person name="Westbye A.B."/>
            <person name="Yadav S."/>
            <person name="Hopmans E.C."/>
            <person name="Dutilh B.E."/>
            <person name="Sinninghe Damste J.S."/>
        </authorList>
    </citation>
    <scope>NUCLEOTIDE SEQUENCE [LARGE SCALE GENOMIC DNA]</scope>
    <source>
        <strain evidence="3">NIOZ-UU47</strain>
    </source>
</reference>
<keyword evidence="2" id="KW-0472">Membrane</keyword>
<name>A0A8J6NDD3_9BACT</name>
<evidence type="ECO:0000256" key="2">
    <source>
        <dbReference type="SAM" id="Phobius"/>
    </source>
</evidence>
<proteinExistence type="predicted"/>
<evidence type="ECO:0000256" key="1">
    <source>
        <dbReference type="SAM" id="MobiDB-lite"/>
    </source>
</evidence>